<protein>
    <submittedName>
        <fullName evidence="2">Uncharacterized protein</fullName>
    </submittedName>
</protein>
<evidence type="ECO:0000256" key="1">
    <source>
        <dbReference type="SAM" id="MobiDB-lite"/>
    </source>
</evidence>
<feature type="region of interest" description="Disordered" evidence="1">
    <location>
        <begin position="1"/>
        <end position="28"/>
    </location>
</feature>
<evidence type="ECO:0000313" key="2">
    <source>
        <dbReference type="EMBL" id="MPN08139.1"/>
    </source>
</evidence>
<accession>A0A645F3X6</accession>
<gene>
    <name evidence="2" type="ORF">SDC9_155417</name>
</gene>
<name>A0A645F3X6_9ZZZZ</name>
<comment type="caution">
    <text evidence="2">The sequence shown here is derived from an EMBL/GenBank/DDBJ whole genome shotgun (WGS) entry which is preliminary data.</text>
</comment>
<sequence>MVEKHGDQRDDNRELDEHAGGAAESNQSREAYFLGARCTVRILEVQVKDQYRENHRQRVGIEYGCDEIERRA</sequence>
<reference evidence="2" key="1">
    <citation type="submission" date="2019-08" db="EMBL/GenBank/DDBJ databases">
        <authorList>
            <person name="Kucharzyk K."/>
            <person name="Murdoch R.W."/>
            <person name="Higgins S."/>
            <person name="Loffler F."/>
        </authorList>
    </citation>
    <scope>NUCLEOTIDE SEQUENCE</scope>
</reference>
<dbReference type="EMBL" id="VSSQ01054162">
    <property type="protein sequence ID" value="MPN08139.1"/>
    <property type="molecule type" value="Genomic_DNA"/>
</dbReference>
<proteinExistence type="predicted"/>
<dbReference type="AlphaFoldDB" id="A0A645F3X6"/>
<organism evidence="2">
    <name type="scientific">bioreactor metagenome</name>
    <dbReference type="NCBI Taxonomy" id="1076179"/>
    <lineage>
        <taxon>unclassified sequences</taxon>
        <taxon>metagenomes</taxon>
        <taxon>ecological metagenomes</taxon>
    </lineage>
</organism>
<feature type="compositionally biased region" description="Basic and acidic residues" evidence="1">
    <location>
        <begin position="1"/>
        <end position="19"/>
    </location>
</feature>